<keyword evidence="2" id="KW-1185">Reference proteome</keyword>
<reference evidence="1 2" key="1">
    <citation type="submission" date="2016-04" db="EMBL/GenBank/DDBJ databases">
        <title>Evolutionary innovation and constraint leading to complex multicellularity in the Ascomycota.</title>
        <authorList>
            <person name="Cisse O."/>
            <person name="Nguyen A."/>
            <person name="Hewitt D.A."/>
            <person name="Jedd G."/>
            <person name="Stajich J.E."/>
        </authorList>
    </citation>
    <scope>NUCLEOTIDE SEQUENCE [LARGE SCALE GENOMIC DNA]</scope>
    <source>
        <strain evidence="1 2">DAH-3</strain>
    </source>
</reference>
<comment type="caution">
    <text evidence="1">The sequence shown here is derived from an EMBL/GenBank/DDBJ whole genome shotgun (WGS) entry which is preliminary data.</text>
</comment>
<organism evidence="1 2">
    <name type="scientific">Neolecta irregularis (strain DAH-3)</name>
    <dbReference type="NCBI Taxonomy" id="1198029"/>
    <lineage>
        <taxon>Eukaryota</taxon>
        <taxon>Fungi</taxon>
        <taxon>Dikarya</taxon>
        <taxon>Ascomycota</taxon>
        <taxon>Taphrinomycotina</taxon>
        <taxon>Neolectales</taxon>
        <taxon>Neolectaceae</taxon>
        <taxon>Neolecta</taxon>
    </lineage>
</organism>
<dbReference type="AlphaFoldDB" id="A0A1U7LTS1"/>
<dbReference type="EMBL" id="LXFE01000243">
    <property type="protein sequence ID" value="OLL26075.1"/>
    <property type="molecule type" value="Genomic_DNA"/>
</dbReference>
<gene>
    <name evidence="1" type="ORF">NEOLI_000482</name>
</gene>
<protein>
    <submittedName>
        <fullName evidence="1">Uncharacterized protein</fullName>
    </submittedName>
</protein>
<dbReference type="Proteomes" id="UP000186594">
    <property type="component" value="Unassembled WGS sequence"/>
</dbReference>
<evidence type="ECO:0000313" key="2">
    <source>
        <dbReference type="Proteomes" id="UP000186594"/>
    </source>
</evidence>
<proteinExistence type="predicted"/>
<name>A0A1U7LTS1_NEOID</name>
<evidence type="ECO:0000313" key="1">
    <source>
        <dbReference type="EMBL" id="OLL26075.1"/>
    </source>
</evidence>
<sequence>MLDTPFGEVPLASRASMSALDDVGQVGDDSGLRQGKIGEYSFLGGMMEGSSTGEVNALVE</sequence>
<accession>A0A1U7LTS1</accession>